<dbReference type="GO" id="GO:0005886">
    <property type="term" value="C:plasma membrane"/>
    <property type="evidence" value="ECO:0007669"/>
    <property type="project" value="UniProtKB-SubCell"/>
</dbReference>
<evidence type="ECO:0000256" key="4">
    <source>
        <dbReference type="ARBA" id="ARBA00022989"/>
    </source>
</evidence>
<dbReference type="Proteomes" id="UP000238563">
    <property type="component" value="Unassembled WGS sequence"/>
</dbReference>
<comment type="caution">
    <text evidence="8">The sequence shown here is derived from an EMBL/GenBank/DDBJ whole genome shotgun (WGS) entry which is preliminary data.</text>
</comment>
<evidence type="ECO:0000256" key="3">
    <source>
        <dbReference type="ARBA" id="ARBA00022692"/>
    </source>
</evidence>
<protein>
    <submittedName>
        <fullName evidence="8">Type II secretion system protein</fullName>
    </submittedName>
</protein>
<dbReference type="PANTHER" id="PTHR35007:SF2">
    <property type="entry name" value="PILUS ASSEMBLE PROTEIN"/>
    <property type="match status" value="1"/>
</dbReference>
<dbReference type="InterPro" id="IPR018076">
    <property type="entry name" value="T2SS_GspF_dom"/>
</dbReference>
<proteinExistence type="predicted"/>
<sequence length="365" mass="39981">MDVHWHRRDAQNDQLQVLSGVSAVFSSLLKAVQDNPDTVRTVLVAISAFATVVTVFLPKLRTSVLKTRMKSVALERDQLRAKDRTRLATESISRHKAASQGSLRMVQRQGVRQFVEKLDLQRALADEKTLASLRTAGFRGQNALNLFLAARFGLPFLTLSLTAFWVFGMNGLIQYPTMVRILVCLIGGYVGFYAPNLYVSNAGSKRKHSIQMAWPDSLDLMLICVESGMSIEAAFKKVSEEIGVQSTALAEEFVLTNAELSFLPERRQAYENLATRTGLESVKAVVQALTQSERYGTSIGGALRVLSDESREARLNAAEKKAAALPPKLTVPMILFLLPVLFAVILGPAVIQVSAQGGLFGTALK</sequence>
<keyword evidence="9" id="KW-1185">Reference proteome</keyword>
<evidence type="ECO:0000313" key="9">
    <source>
        <dbReference type="Proteomes" id="UP000238563"/>
    </source>
</evidence>
<dbReference type="AlphaFoldDB" id="A0A2S9JCN6"/>
<feature type="transmembrane region" description="Helical" evidence="6">
    <location>
        <begin position="42"/>
        <end position="60"/>
    </location>
</feature>
<dbReference type="OrthoDB" id="9810662at2"/>
<feature type="domain" description="Type II secretion system protein GspF" evidence="7">
    <location>
        <begin position="218"/>
        <end position="346"/>
    </location>
</feature>
<evidence type="ECO:0000256" key="6">
    <source>
        <dbReference type="SAM" id="Phobius"/>
    </source>
</evidence>
<keyword evidence="3 6" id="KW-0812">Transmembrane</keyword>
<dbReference type="PANTHER" id="PTHR35007">
    <property type="entry name" value="INTEGRAL MEMBRANE PROTEIN-RELATED"/>
    <property type="match status" value="1"/>
</dbReference>
<evidence type="ECO:0000259" key="7">
    <source>
        <dbReference type="Pfam" id="PF00482"/>
    </source>
</evidence>
<feature type="transmembrane region" description="Helical" evidence="6">
    <location>
        <begin position="179"/>
        <end position="199"/>
    </location>
</feature>
<dbReference type="Pfam" id="PF00482">
    <property type="entry name" value="T2SSF"/>
    <property type="match status" value="1"/>
</dbReference>
<organism evidence="8 9">
    <name type="scientific">Phyllobacterium myrsinacearum</name>
    <dbReference type="NCBI Taxonomy" id="28101"/>
    <lineage>
        <taxon>Bacteria</taxon>
        <taxon>Pseudomonadati</taxon>
        <taxon>Pseudomonadota</taxon>
        <taxon>Alphaproteobacteria</taxon>
        <taxon>Hyphomicrobiales</taxon>
        <taxon>Phyllobacteriaceae</taxon>
        <taxon>Phyllobacterium</taxon>
    </lineage>
</organism>
<name>A0A2S9JCN6_9HYPH</name>
<gene>
    <name evidence="8" type="ORF">C5750_21760</name>
</gene>
<accession>A0A2S9JCN6</accession>
<evidence type="ECO:0000313" key="8">
    <source>
        <dbReference type="EMBL" id="PRD50571.1"/>
    </source>
</evidence>
<evidence type="ECO:0000256" key="2">
    <source>
        <dbReference type="ARBA" id="ARBA00022475"/>
    </source>
</evidence>
<dbReference type="EMBL" id="PVBT01000007">
    <property type="protein sequence ID" value="PRD50571.1"/>
    <property type="molecule type" value="Genomic_DNA"/>
</dbReference>
<feature type="transmembrane region" description="Helical" evidence="6">
    <location>
        <begin position="143"/>
        <end position="167"/>
    </location>
</feature>
<reference evidence="8 9" key="1">
    <citation type="submission" date="2018-02" db="EMBL/GenBank/DDBJ databases">
        <title>The draft genome of Phyllobacterium myrsinacearum DSM5892.</title>
        <authorList>
            <person name="Li L."/>
            <person name="Liu L."/>
            <person name="Zhang X."/>
            <person name="Wang T."/>
        </authorList>
    </citation>
    <scope>NUCLEOTIDE SEQUENCE [LARGE SCALE GENOMIC DNA]</scope>
    <source>
        <strain evidence="8 9">DSM 5892</strain>
    </source>
</reference>
<keyword evidence="5 6" id="KW-0472">Membrane</keyword>
<keyword evidence="2" id="KW-1003">Cell membrane</keyword>
<evidence type="ECO:0000256" key="1">
    <source>
        <dbReference type="ARBA" id="ARBA00004651"/>
    </source>
</evidence>
<evidence type="ECO:0000256" key="5">
    <source>
        <dbReference type="ARBA" id="ARBA00023136"/>
    </source>
</evidence>
<feature type="transmembrane region" description="Helical" evidence="6">
    <location>
        <begin position="329"/>
        <end position="351"/>
    </location>
</feature>
<keyword evidence="4 6" id="KW-1133">Transmembrane helix</keyword>
<comment type="subcellular location">
    <subcellularLocation>
        <location evidence="1">Cell membrane</location>
        <topology evidence="1">Multi-pass membrane protein</topology>
    </subcellularLocation>
</comment>